<keyword evidence="2" id="KW-1185">Reference proteome</keyword>
<accession>A0A9K3D293</accession>
<evidence type="ECO:0000313" key="2">
    <source>
        <dbReference type="Proteomes" id="UP000265618"/>
    </source>
</evidence>
<organism evidence="1 2">
    <name type="scientific">Kipferlia bialata</name>
    <dbReference type="NCBI Taxonomy" id="797122"/>
    <lineage>
        <taxon>Eukaryota</taxon>
        <taxon>Metamonada</taxon>
        <taxon>Carpediemonas-like organisms</taxon>
        <taxon>Kipferlia</taxon>
    </lineage>
</organism>
<dbReference type="Proteomes" id="UP000265618">
    <property type="component" value="Unassembled WGS sequence"/>
</dbReference>
<sequence>MLPTQDETDKCYHMVLDGDVWVERRSTTPLPHDFMPRVGYTCGTMRLVPGFGSEMSLTKQCGMCQYDLESGEWSFVCLTDLLIEVSAQLTATTHLVVAGRNRYKDTHHLYLLETHFDPILARGGGMVPADVGC</sequence>
<dbReference type="EMBL" id="BDIP01002835">
    <property type="protein sequence ID" value="GIQ86900.1"/>
    <property type="molecule type" value="Genomic_DNA"/>
</dbReference>
<dbReference type="AlphaFoldDB" id="A0A9K3D293"/>
<protein>
    <submittedName>
        <fullName evidence="1">Uncharacterized protein</fullName>
    </submittedName>
</protein>
<comment type="caution">
    <text evidence="1">The sequence shown here is derived from an EMBL/GenBank/DDBJ whole genome shotgun (WGS) entry which is preliminary data.</text>
</comment>
<gene>
    <name evidence="1" type="ORF">KIPB_008835</name>
</gene>
<reference evidence="1 2" key="1">
    <citation type="journal article" date="2018" name="PLoS ONE">
        <title>The draft genome of Kipferlia bialata reveals reductive genome evolution in fornicate parasites.</title>
        <authorList>
            <person name="Tanifuji G."/>
            <person name="Takabayashi S."/>
            <person name="Kume K."/>
            <person name="Takagi M."/>
            <person name="Nakayama T."/>
            <person name="Kamikawa R."/>
            <person name="Inagaki Y."/>
            <person name="Hashimoto T."/>
        </authorList>
    </citation>
    <scope>NUCLEOTIDE SEQUENCE [LARGE SCALE GENOMIC DNA]</scope>
    <source>
        <strain evidence="1">NY0173</strain>
    </source>
</reference>
<name>A0A9K3D293_9EUKA</name>
<proteinExistence type="predicted"/>
<evidence type="ECO:0000313" key="1">
    <source>
        <dbReference type="EMBL" id="GIQ86900.1"/>
    </source>
</evidence>